<dbReference type="PANTHER" id="PTHR12263">
    <property type="entry name" value="VACUOLAR ATP SYNTHASE SUBUNIT H"/>
    <property type="match status" value="1"/>
</dbReference>
<evidence type="ECO:0000256" key="5">
    <source>
        <dbReference type="ARBA" id="ARBA00022781"/>
    </source>
</evidence>
<evidence type="ECO:0000256" key="8">
    <source>
        <dbReference type="ARBA" id="ARBA00023136"/>
    </source>
</evidence>
<keyword evidence="5" id="KW-0375">Hydrogen ion transport</keyword>
<comment type="caution">
    <text evidence="10">The sequence shown here is derived from an EMBL/GenBank/DDBJ whole genome shotgun (WGS) entry which is preliminary data.</text>
</comment>
<dbReference type="InterPro" id="IPR008389">
    <property type="entry name" value="ATPase_V0-cplx_e1/e2_su"/>
</dbReference>
<evidence type="ECO:0000256" key="2">
    <source>
        <dbReference type="ARBA" id="ARBA00008328"/>
    </source>
</evidence>
<dbReference type="EMBL" id="JAVHNQ010000008">
    <property type="protein sequence ID" value="KAK6340768.1"/>
    <property type="molecule type" value="Genomic_DNA"/>
</dbReference>
<evidence type="ECO:0000313" key="10">
    <source>
        <dbReference type="EMBL" id="KAK6340768.1"/>
    </source>
</evidence>
<evidence type="ECO:0000256" key="4">
    <source>
        <dbReference type="ARBA" id="ARBA00022692"/>
    </source>
</evidence>
<keyword evidence="3" id="KW-0813">Transport</keyword>
<keyword evidence="4 9" id="KW-0812">Transmembrane</keyword>
<proteinExistence type="inferred from homology"/>
<evidence type="ECO:0000256" key="3">
    <source>
        <dbReference type="ARBA" id="ARBA00022448"/>
    </source>
</evidence>
<dbReference type="GO" id="GO:0007035">
    <property type="term" value="P:vacuolar acidification"/>
    <property type="evidence" value="ECO:0007669"/>
    <property type="project" value="TreeGrafter"/>
</dbReference>
<protein>
    <submittedName>
        <fullName evidence="10">H(+)-transporting V0 sector ATPase subunit e</fullName>
    </submittedName>
</protein>
<dbReference type="GO" id="GO:0000220">
    <property type="term" value="C:vacuolar proton-transporting V-type ATPase, V0 domain"/>
    <property type="evidence" value="ECO:0007669"/>
    <property type="project" value="TreeGrafter"/>
</dbReference>
<evidence type="ECO:0000313" key="11">
    <source>
        <dbReference type="Proteomes" id="UP001375240"/>
    </source>
</evidence>
<organism evidence="10 11">
    <name type="scientific">Orbilia brochopaga</name>
    <dbReference type="NCBI Taxonomy" id="3140254"/>
    <lineage>
        <taxon>Eukaryota</taxon>
        <taxon>Fungi</taxon>
        <taxon>Dikarya</taxon>
        <taxon>Ascomycota</taxon>
        <taxon>Pezizomycotina</taxon>
        <taxon>Orbiliomycetes</taxon>
        <taxon>Orbiliales</taxon>
        <taxon>Orbiliaceae</taxon>
        <taxon>Orbilia</taxon>
    </lineage>
</organism>
<accession>A0AAV9UEA0</accession>
<dbReference type="Pfam" id="PF05493">
    <property type="entry name" value="ATP_synt_H"/>
    <property type="match status" value="1"/>
</dbReference>
<keyword evidence="6 9" id="KW-1133">Transmembrane helix</keyword>
<keyword evidence="11" id="KW-1185">Reference proteome</keyword>
<evidence type="ECO:0000256" key="9">
    <source>
        <dbReference type="SAM" id="Phobius"/>
    </source>
</evidence>
<evidence type="ECO:0000256" key="6">
    <source>
        <dbReference type="ARBA" id="ARBA00022989"/>
    </source>
</evidence>
<feature type="transmembrane region" description="Helical" evidence="9">
    <location>
        <begin position="37"/>
        <end position="57"/>
    </location>
</feature>
<dbReference type="GO" id="GO:0046961">
    <property type="term" value="F:proton-transporting ATPase activity, rotational mechanism"/>
    <property type="evidence" value="ECO:0007669"/>
    <property type="project" value="InterPro"/>
</dbReference>
<dbReference type="GO" id="GO:0012505">
    <property type="term" value="C:endomembrane system"/>
    <property type="evidence" value="ECO:0007669"/>
    <property type="project" value="UniProtKB-SubCell"/>
</dbReference>
<evidence type="ECO:0000256" key="1">
    <source>
        <dbReference type="ARBA" id="ARBA00004127"/>
    </source>
</evidence>
<comment type="subcellular location">
    <subcellularLocation>
        <location evidence="1">Endomembrane system</location>
        <topology evidence="1">Multi-pass membrane protein</topology>
    </subcellularLocation>
</comment>
<keyword evidence="8 9" id="KW-0472">Membrane</keyword>
<dbReference type="PANTHER" id="PTHR12263:SF0">
    <property type="entry name" value="V-TYPE PROTON ATPASE SUBUNIT"/>
    <property type="match status" value="1"/>
</dbReference>
<comment type="similarity">
    <text evidence="2">Belongs to the V-ATPase e1/e2 subunit family.</text>
</comment>
<keyword evidence="7" id="KW-0406">Ion transport</keyword>
<name>A0AAV9UEA0_9PEZI</name>
<dbReference type="AlphaFoldDB" id="A0AAV9UEA0"/>
<sequence length="74" mass="8247">MANGYSIFIGLAVCIVIAAAGYIFAPKGENLTIWRSSILLTVVCTYLMWALTFLSQLNPLIRPSASDFREQYIE</sequence>
<dbReference type="Proteomes" id="UP001375240">
    <property type="component" value="Unassembled WGS sequence"/>
</dbReference>
<gene>
    <name evidence="10" type="primary">VMA9</name>
    <name evidence="10" type="ORF">TWF696_009088</name>
</gene>
<feature type="transmembrane region" description="Helical" evidence="9">
    <location>
        <begin position="6"/>
        <end position="25"/>
    </location>
</feature>
<reference evidence="10 11" key="1">
    <citation type="submission" date="2019-10" db="EMBL/GenBank/DDBJ databases">
        <authorList>
            <person name="Palmer J.M."/>
        </authorList>
    </citation>
    <scope>NUCLEOTIDE SEQUENCE [LARGE SCALE GENOMIC DNA]</scope>
    <source>
        <strain evidence="10 11">TWF696</strain>
    </source>
</reference>
<evidence type="ECO:0000256" key="7">
    <source>
        <dbReference type="ARBA" id="ARBA00023065"/>
    </source>
</evidence>